<gene>
    <name evidence="9" type="ORF">EVA_20304</name>
</gene>
<dbReference type="Pfam" id="PF03600">
    <property type="entry name" value="CitMHS"/>
    <property type="match status" value="1"/>
</dbReference>
<evidence type="ECO:0000256" key="3">
    <source>
        <dbReference type="ARBA" id="ARBA00022692"/>
    </source>
</evidence>
<accession>J9FW84</accession>
<dbReference type="AlphaFoldDB" id="J9FW84"/>
<keyword evidence="6 7" id="KW-0472">Membrane</keyword>
<evidence type="ECO:0000256" key="7">
    <source>
        <dbReference type="SAM" id="Phobius"/>
    </source>
</evidence>
<keyword evidence="4" id="KW-0677">Repeat</keyword>
<comment type="subcellular location">
    <subcellularLocation>
        <location evidence="1">Membrane</location>
        <topology evidence="1">Multi-pass membrane protein</topology>
    </subcellularLocation>
</comment>
<evidence type="ECO:0000256" key="6">
    <source>
        <dbReference type="ARBA" id="ARBA00023136"/>
    </source>
</evidence>
<evidence type="ECO:0000256" key="2">
    <source>
        <dbReference type="ARBA" id="ARBA00022448"/>
    </source>
</evidence>
<feature type="non-terminal residue" evidence="9">
    <location>
        <position position="158"/>
    </location>
</feature>
<feature type="transmembrane region" description="Helical" evidence="7">
    <location>
        <begin position="44"/>
        <end position="61"/>
    </location>
</feature>
<dbReference type="GO" id="GO:0055085">
    <property type="term" value="P:transmembrane transport"/>
    <property type="evidence" value="ECO:0007669"/>
    <property type="project" value="InterPro"/>
</dbReference>
<dbReference type="EMBL" id="AMCI01008078">
    <property type="protein sequence ID" value="EJW91589.1"/>
    <property type="molecule type" value="Genomic_DNA"/>
</dbReference>
<feature type="transmembrane region" description="Helical" evidence="7">
    <location>
        <begin position="82"/>
        <end position="102"/>
    </location>
</feature>
<evidence type="ECO:0000256" key="5">
    <source>
        <dbReference type="ARBA" id="ARBA00022989"/>
    </source>
</evidence>
<keyword evidence="3 7" id="KW-0812">Transmembrane</keyword>
<organism evidence="9">
    <name type="scientific">gut metagenome</name>
    <dbReference type="NCBI Taxonomy" id="749906"/>
    <lineage>
        <taxon>unclassified sequences</taxon>
        <taxon>metagenomes</taxon>
        <taxon>organismal metagenomes</taxon>
    </lineage>
</organism>
<name>J9FW84_9ZZZZ</name>
<proteinExistence type="predicted"/>
<evidence type="ECO:0000256" key="4">
    <source>
        <dbReference type="ARBA" id="ARBA00022737"/>
    </source>
</evidence>
<evidence type="ECO:0000259" key="8">
    <source>
        <dbReference type="Pfam" id="PF03600"/>
    </source>
</evidence>
<keyword evidence="5 7" id="KW-1133">Transmembrane helix</keyword>
<evidence type="ECO:0000313" key="9">
    <source>
        <dbReference type="EMBL" id="EJW91589.1"/>
    </source>
</evidence>
<feature type="transmembrane region" description="Helical" evidence="7">
    <location>
        <begin position="133"/>
        <end position="151"/>
    </location>
</feature>
<dbReference type="InterPro" id="IPR051679">
    <property type="entry name" value="DASS-Related_Transporters"/>
</dbReference>
<feature type="domain" description="Citrate transporter-like" evidence="8">
    <location>
        <begin position="1"/>
        <end position="148"/>
    </location>
</feature>
<reference evidence="9" key="1">
    <citation type="journal article" date="2012" name="PLoS ONE">
        <title>Gene sets for utilization of primary and secondary nutrition supplies in the distal gut of endangered iberian lynx.</title>
        <authorList>
            <person name="Alcaide M."/>
            <person name="Messina E."/>
            <person name="Richter M."/>
            <person name="Bargiela R."/>
            <person name="Peplies J."/>
            <person name="Huws S.A."/>
            <person name="Newbold C.J."/>
            <person name="Golyshin P.N."/>
            <person name="Simon M.A."/>
            <person name="Lopez G."/>
            <person name="Yakimov M.M."/>
            <person name="Ferrer M."/>
        </authorList>
    </citation>
    <scope>NUCLEOTIDE SEQUENCE</scope>
</reference>
<dbReference type="PANTHER" id="PTHR43652">
    <property type="entry name" value="BASIC AMINO ACID ANTIPORTER YFCC-RELATED"/>
    <property type="match status" value="1"/>
</dbReference>
<protein>
    <submittedName>
        <fullName evidence="9">Transporter, DASS family</fullName>
    </submittedName>
</protein>
<evidence type="ECO:0000256" key="1">
    <source>
        <dbReference type="ARBA" id="ARBA00004141"/>
    </source>
</evidence>
<dbReference type="PANTHER" id="PTHR43652:SF1">
    <property type="entry name" value="RESPONSE REGULATOR"/>
    <property type="match status" value="1"/>
</dbReference>
<keyword evidence="2" id="KW-0813">Transport</keyword>
<sequence>MFGLMTVGTVLSAILSNTGTAACLLPVALGICSAAKIPASRQLMPLAFACGWGGIITMVGTPPNIIANGALQAAGIQDSFGFFEYAWIGIPVSIAGMLYMMFVGKYLLPNKVLDADQEIEQEIEANETSSSKMIVSGVILACVVLVMAIGVKGVSLEM</sequence>
<dbReference type="InterPro" id="IPR004680">
    <property type="entry name" value="Cit_transptr-like_dom"/>
</dbReference>
<dbReference type="GO" id="GO:0005886">
    <property type="term" value="C:plasma membrane"/>
    <property type="evidence" value="ECO:0007669"/>
    <property type="project" value="TreeGrafter"/>
</dbReference>
<comment type="caution">
    <text evidence="9">The sequence shown here is derived from an EMBL/GenBank/DDBJ whole genome shotgun (WGS) entry which is preliminary data.</text>
</comment>